<evidence type="ECO:0000313" key="6">
    <source>
        <dbReference type="EMBL" id="KAE9176871.1"/>
    </source>
</evidence>
<evidence type="ECO:0008006" key="18">
    <source>
        <dbReference type="Google" id="ProtNLM"/>
    </source>
</evidence>
<dbReference type="Proteomes" id="UP000437068">
    <property type="component" value="Unassembled WGS sequence"/>
</dbReference>
<dbReference type="Proteomes" id="UP000429523">
    <property type="component" value="Unassembled WGS sequence"/>
</dbReference>
<feature type="chain" id="PRO_5036166234" description="Secreted protein" evidence="1">
    <location>
        <begin position="21"/>
        <end position="67"/>
    </location>
</feature>
<dbReference type="Proteomes" id="UP000460718">
    <property type="component" value="Unassembled WGS sequence"/>
</dbReference>
<organism evidence="5 14">
    <name type="scientific">Phytophthora fragariae</name>
    <dbReference type="NCBI Taxonomy" id="53985"/>
    <lineage>
        <taxon>Eukaryota</taxon>
        <taxon>Sar</taxon>
        <taxon>Stramenopiles</taxon>
        <taxon>Oomycota</taxon>
        <taxon>Peronosporomycetes</taxon>
        <taxon>Peronosporales</taxon>
        <taxon>Peronosporaceae</taxon>
        <taxon>Phytophthora</taxon>
    </lineage>
</organism>
<evidence type="ECO:0000256" key="1">
    <source>
        <dbReference type="SAM" id="SignalP"/>
    </source>
</evidence>
<evidence type="ECO:0000313" key="12">
    <source>
        <dbReference type="Proteomes" id="UP000437068"/>
    </source>
</evidence>
<evidence type="ECO:0000313" key="16">
    <source>
        <dbReference type="Proteomes" id="UP000460718"/>
    </source>
</evidence>
<evidence type="ECO:0000313" key="13">
    <source>
        <dbReference type="Proteomes" id="UP000440367"/>
    </source>
</evidence>
<evidence type="ECO:0000313" key="3">
    <source>
        <dbReference type="EMBL" id="KAE9029461.1"/>
    </source>
</evidence>
<dbReference type="EMBL" id="QXFZ01000040">
    <property type="protein sequence ID" value="KAE9137858.1"/>
    <property type="molecule type" value="Genomic_DNA"/>
</dbReference>
<evidence type="ECO:0000313" key="5">
    <source>
        <dbReference type="EMBL" id="KAE9148760.1"/>
    </source>
</evidence>
<evidence type="ECO:0000313" key="9">
    <source>
        <dbReference type="EMBL" id="KAE9328580.1"/>
    </source>
</evidence>
<dbReference type="Proteomes" id="UP000476176">
    <property type="component" value="Unassembled WGS sequence"/>
</dbReference>
<keyword evidence="1" id="KW-0732">Signal</keyword>
<comment type="caution">
    <text evidence="5">The sequence shown here is derived from an EMBL/GenBank/DDBJ whole genome shotgun (WGS) entry which is preliminary data.</text>
</comment>
<dbReference type="Proteomes" id="UP000433483">
    <property type="component" value="Unassembled WGS sequence"/>
</dbReference>
<reference evidence="10 11" key="1">
    <citation type="submission" date="2018-08" db="EMBL/GenBank/DDBJ databases">
        <title>Genomic investigation of the strawberry pathogen Phytophthora fragariae indicates pathogenicity is determined by transcriptional variation in three key races.</title>
        <authorList>
            <person name="Adams T.M."/>
            <person name="Armitage A.D."/>
            <person name="Sobczyk M.K."/>
            <person name="Bates H.J."/>
            <person name="Dunwell J.M."/>
            <person name="Nellist C.F."/>
            <person name="Harrison R.J."/>
        </authorList>
    </citation>
    <scope>NUCLEOTIDE SEQUENCE [LARGE SCALE GENOMIC DNA]</scope>
    <source>
        <strain evidence="9 12">A4</strain>
        <strain evidence="8 13">BC-1</strain>
        <strain evidence="7 17">BC-23</strain>
        <strain evidence="6 11">NOV-27</strain>
        <strain evidence="5 14">NOV-5</strain>
        <strain evidence="4 15">NOV-71</strain>
        <strain evidence="2 10">NOV-9</strain>
        <strain evidence="3 16">SCRP245</strain>
    </source>
</reference>
<feature type="signal peptide" evidence="1">
    <location>
        <begin position="1"/>
        <end position="20"/>
    </location>
</feature>
<evidence type="ECO:0000313" key="4">
    <source>
        <dbReference type="EMBL" id="KAE9137858.1"/>
    </source>
</evidence>
<dbReference type="Proteomes" id="UP000440732">
    <property type="component" value="Unassembled WGS sequence"/>
</dbReference>
<dbReference type="EMBL" id="QXGB01002557">
    <property type="protein sequence ID" value="KAE9176871.1"/>
    <property type="molecule type" value="Genomic_DNA"/>
</dbReference>
<sequence>MVQIAPTNVAFACVLSTVVASFETSLACALDRVGERSIFSACWNGSIEVRIASSRTPGLGSLRRHLV</sequence>
<evidence type="ECO:0000313" key="11">
    <source>
        <dbReference type="Proteomes" id="UP000433483"/>
    </source>
</evidence>
<name>A0A6A3UFB5_9STRA</name>
<dbReference type="EMBL" id="QXGE01000032">
    <property type="protein sequence ID" value="KAE9328580.1"/>
    <property type="molecule type" value="Genomic_DNA"/>
</dbReference>
<proteinExistence type="predicted"/>
<evidence type="ECO:0000313" key="14">
    <source>
        <dbReference type="Proteomes" id="UP000440732"/>
    </source>
</evidence>
<dbReference type="Proteomes" id="UP000440367">
    <property type="component" value="Unassembled WGS sequence"/>
</dbReference>
<evidence type="ECO:0000313" key="10">
    <source>
        <dbReference type="Proteomes" id="UP000429523"/>
    </source>
</evidence>
<protein>
    <recommendedName>
        <fullName evidence="18">Secreted protein</fullName>
    </recommendedName>
</protein>
<dbReference type="EMBL" id="QXGF01002546">
    <property type="protein sequence ID" value="KAE8924249.1"/>
    <property type="molecule type" value="Genomic_DNA"/>
</dbReference>
<dbReference type="EMBL" id="QXGA01000274">
    <property type="protein sequence ID" value="KAE9148760.1"/>
    <property type="molecule type" value="Genomic_DNA"/>
</dbReference>
<evidence type="ECO:0000313" key="2">
    <source>
        <dbReference type="EMBL" id="KAE8924249.1"/>
    </source>
</evidence>
<evidence type="ECO:0000313" key="8">
    <source>
        <dbReference type="EMBL" id="KAE9187325.1"/>
    </source>
</evidence>
<dbReference type="EMBL" id="QXFW01000027">
    <property type="protein sequence ID" value="KAE9029461.1"/>
    <property type="molecule type" value="Genomic_DNA"/>
</dbReference>
<accession>A0A6A3UFB5</accession>
<evidence type="ECO:0000313" key="15">
    <source>
        <dbReference type="Proteomes" id="UP000441208"/>
    </source>
</evidence>
<evidence type="ECO:0000313" key="7">
    <source>
        <dbReference type="EMBL" id="KAE9184833.1"/>
    </source>
</evidence>
<dbReference type="EMBL" id="QXGC01002535">
    <property type="protein sequence ID" value="KAE9184833.1"/>
    <property type="molecule type" value="Genomic_DNA"/>
</dbReference>
<gene>
    <name evidence="9" type="ORF">PF001_g1315</name>
    <name evidence="8" type="ORF">PF002_g25628</name>
    <name evidence="7" type="ORF">PF004_g23537</name>
    <name evidence="6" type="ORF">PF005_g24739</name>
    <name evidence="5" type="ORF">PF006_g6691</name>
    <name evidence="4" type="ORF">PF007_g1650</name>
    <name evidence="2" type="ORF">PF009_g25517</name>
    <name evidence="3" type="ORF">PF011_g1073</name>
</gene>
<dbReference type="EMBL" id="QXGD01002539">
    <property type="protein sequence ID" value="KAE9187325.1"/>
    <property type="molecule type" value="Genomic_DNA"/>
</dbReference>
<dbReference type="Proteomes" id="UP000441208">
    <property type="component" value="Unassembled WGS sequence"/>
</dbReference>
<dbReference type="AlphaFoldDB" id="A0A6A3UFB5"/>
<evidence type="ECO:0000313" key="17">
    <source>
        <dbReference type="Proteomes" id="UP000476176"/>
    </source>
</evidence>
<keyword evidence="11" id="KW-1185">Reference proteome</keyword>